<comment type="caution">
    <text evidence="5">The sequence shown here is derived from an EMBL/GenBank/DDBJ whole genome shotgun (WGS) entry which is preliminary data.</text>
</comment>
<dbReference type="FunFam" id="1.10.10.10:FF:000186">
    <property type="entry name" value="AsnC family transcriptional regulator"/>
    <property type="match status" value="1"/>
</dbReference>
<dbReference type="InterPro" id="IPR000485">
    <property type="entry name" value="AsnC-type_HTH_dom"/>
</dbReference>
<dbReference type="GO" id="GO:0043565">
    <property type="term" value="F:sequence-specific DNA binding"/>
    <property type="evidence" value="ECO:0007669"/>
    <property type="project" value="InterPro"/>
</dbReference>
<dbReference type="SUPFAM" id="SSF46785">
    <property type="entry name" value="Winged helix' DNA-binding domain"/>
    <property type="match status" value="1"/>
</dbReference>
<dbReference type="Gene3D" id="3.30.70.920">
    <property type="match status" value="1"/>
</dbReference>
<evidence type="ECO:0000259" key="4">
    <source>
        <dbReference type="PROSITE" id="PS50956"/>
    </source>
</evidence>
<keyword evidence="1" id="KW-0805">Transcription regulation</keyword>
<dbReference type="CDD" id="cd00090">
    <property type="entry name" value="HTH_ARSR"/>
    <property type="match status" value="1"/>
</dbReference>
<proteinExistence type="predicted"/>
<gene>
    <name evidence="5" type="ORF">IV02_15560</name>
</gene>
<name>A0A085V5X7_PSESX</name>
<dbReference type="Gene3D" id="1.10.10.10">
    <property type="entry name" value="Winged helix-like DNA-binding domain superfamily/Winged helix DNA-binding domain"/>
    <property type="match status" value="1"/>
</dbReference>
<dbReference type="PROSITE" id="PS50956">
    <property type="entry name" value="HTH_ASNC_2"/>
    <property type="match status" value="1"/>
</dbReference>
<dbReference type="InterPro" id="IPR011008">
    <property type="entry name" value="Dimeric_a/b-barrel"/>
</dbReference>
<dbReference type="InterPro" id="IPR019888">
    <property type="entry name" value="Tscrpt_reg_AsnC-like"/>
</dbReference>
<dbReference type="Pfam" id="PF01037">
    <property type="entry name" value="AsnC_trans_reg"/>
    <property type="match status" value="1"/>
</dbReference>
<dbReference type="PANTHER" id="PTHR30154:SF34">
    <property type="entry name" value="TRANSCRIPTIONAL REGULATOR AZLB"/>
    <property type="match status" value="1"/>
</dbReference>
<accession>A0A085V5X7</accession>
<evidence type="ECO:0000313" key="6">
    <source>
        <dbReference type="Proteomes" id="UP000028643"/>
    </source>
</evidence>
<dbReference type="GO" id="GO:0043200">
    <property type="term" value="P:response to amino acid"/>
    <property type="evidence" value="ECO:0007669"/>
    <property type="project" value="TreeGrafter"/>
</dbReference>
<keyword evidence="3" id="KW-0804">Transcription</keyword>
<evidence type="ECO:0000313" key="5">
    <source>
        <dbReference type="EMBL" id="KFE50840.1"/>
    </source>
</evidence>
<reference evidence="5 6" key="1">
    <citation type="submission" date="2014-07" db="EMBL/GenBank/DDBJ databases">
        <title>Draft Genome Sequences of Environmental Pseudomonas syringae strains.</title>
        <authorList>
            <person name="Baltrus D.A."/>
            <person name="Berge O."/>
            <person name="Morris C."/>
        </authorList>
    </citation>
    <scope>NUCLEOTIDE SEQUENCE [LARGE SCALE GENOMIC DNA]</scope>
    <source>
        <strain evidence="5 6">CEB003</strain>
    </source>
</reference>
<dbReference type="InterPro" id="IPR019887">
    <property type="entry name" value="Tscrpt_reg_AsnC/Lrp_C"/>
</dbReference>
<dbReference type="InterPro" id="IPR019885">
    <property type="entry name" value="Tscrpt_reg_HTH_AsnC-type_CS"/>
</dbReference>
<dbReference type="GO" id="GO:0005829">
    <property type="term" value="C:cytosol"/>
    <property type="evidence" value="ECO:0007669"/>
    <property type="project" value="TreeGrafter"/>
</dbReference>
<dbReference type="SUPFAM" id="SSF54909">
    <property type="entry name" value="Dimeric alpha+beta barrel"/>
    <property type="match status" value="1"/>
</dbReference>
<dbReference type="PRINTS" id="PR00033">
    <property type="entry name" value="HTHASNC"/>
</dbReference>
<feature type="domain" description="HTH asnC-type" evidence="4">
    <location>
        <begin position="3"/>
        <end position="64"/>
    </location>
</feature>
<sequence>MKLDNLDRRILGALQRDARLTNVQLSEEVGLSPSPCLRRVRLLEEAGIIRGYHADVDRAGIGLGLTVFVGVKVERHHDEAWTAFRNAVVLLPEVVSCHLVSGESDFLLQVLVPDLSAYEGFLLGSLLKLPGIRDIRSNFAIATVKAQAAIPLGHLPHATQ</sequence>
<dbReference type="PANTHER" id="PTHR30154">
    <property type="entry name" value="LEUCINE-RESPONSIVE REGULATORY PROTEIN"/>
    <property type="match status" value="1"/>
</dbReference>
<dbReference type="PATRIC" id="fig|317.174.peg.3181"/>
<dbReference type="Proteomes" id="UP000028643">
    <property type="component" value="Unassembled WGS sequence"/>
</dbReference>
<dbReference type="InterPro" id="IPR036388">
    <property type="entry name" value="WH-like_DNA-bd_sf"/>
</dbReference>
<dbReference type="SMART" id="SM00344">
    <property type="entry name" value="HTH_ASNC"/>
    <property type="match status" value="1"/>
</dbReference>
<protein>
    <submittedName>
        <fullName evidence="5">AsnC family transcriptional regulator</fullName>
    </submittedName>
</protein>
<dbReference type="Pfam" id="PF13412">
    <property type="entry name" value="HTH_24"/>
    <property type="match status" value="1"/>
</dbReference>
<dbReference type="InterPro" id="IPR036390">
    <property type="entry name" value="WH_DNA-bd_sf"/>
</dbReference>
<dbReference type="PROSITE" id="PS00519">
    <property type="entry name" value="HTH_ASNC_1"/>
    <property type="match status" value="1"/>
</dbReference>
<keyword evidence="2" id="KW-0238">DNA-binding</keyword>
<organism evidence="5 6">
    <name type="scientific">Pseudomonas syringae</name>
    <dbReference type="NCBI Taxonomy" id="317"/>
    <lineage>
        <taxon>Bacteria</taxon>
        <taxon>Pseudomonadati</taxon>
        <taxon>Pseudomonadota</taxon>
        <taxon>Gammaproteobacteria</taxon>
        <taxon>Pseudomonadales</taxon>
        <taxon>Pseudomonadaceae</taxon>
        <taxon>Pseudomonas</taxon>
    </lineage>
</organism>
<evidence type="ECO:0000256" key="3">
    <source>
        <dbReference type="ARBA" id="ARBA00023163"/>
    </source>
</evidence>
<evidence type="ECO:0000256" key="2">
    <source>
        <dbReference type="ARBA" id="ARBA00023125"/>
    </source>
</evidence>
<evidence type="ECO:0000256" key="1">
    <source>
        <dbReference type="ARBA" id="ARBA00023015"/>
    </source>
</evidence>
<dbReference type="InterPro" id="IPR011991">
    <property type="entry name" value="ArsR-like_HTH"/>
</dbReference>
<dbReference type="RefSeq" id="WP_047576073.1">
    <property type="nucleotide sequence ID" value="NZ_JPQT01000108.1"/>
</dbReference>
<dbReference type="AlphaFoldDB" id="A0A085V5X7"/>
<dbReference type="GO" id="GO:0006355">
    <property type="term" value="P:regulation of DNA-templated transcription"/>
    <property type="evidence" value="ECO:0007669"/>
    <property type="project" value="UniProtKB-ARBA"/>
</dbReference>
<dbReference type="EMBL" id="JPQT01000108">
    <property type="protein sequence ID" value="KFE50840.1"/>
    <property type="molecule type" value="Genomic_DNA"/>
</dbReference>